<feature type="region of interest" description="Disordered" evidence="1">
    <location>
        <begin position="1"/>
        <end position="24"/>
    </location>
</feature>
<dbReference type="AlphaFoldDB" id="K3ZKN4"/>
<dbReference type="Gramene" id="KQK93987">
    <property type="protein sequence ID" value="KQK93987"/>
    <property type="gene ID" value="SETIT_027140mg"/>
</dbReference>
<proteinExistence type="predicted"/>
<sequence length="81" mass="8604">MGKPNSPGSLSLSRSFFSPSLLPPTPCERRRCRDSAAQAVGSIAGPLVGGRVRLELIHSWAKEGSHAGFFSMAGIRCCCEL</sequence>
<accession>K3ZKN4</accession>
<keyword evidence="4" id="KW-1185">Reference proteome</keyword>
<reference evidence="2 4" key="1">
    <citation type="journal article" date="2012" name="Nat. Biotechnol.">
        <title>Reference genome sequence of the model plant Setaria.</title>
        <authorList>
            <person name="Bennetzen J.L."/>
            <person name="Schmutz J."/>
            <person name="Wang H."/>
            <person name="Percifield R."/>
            <person name="Hawkins J."/>
            <person name="Pontaroli A.C."/>
            <person name="Estep M."/>
            <person name="Feng L."/>
            <person name="Vaughn J.N."/>
            <person name="Grimwood J."/>
            <person name="Jenkins J."/>
            <person name="Barry K."/>
            <person name="Lindquist E."/>
            <person name="Hellsten U."/>
            <person name="Deshpande S."/>
            <person name="Wang X."/>
            <person name="Wu X."/>
            <person name="Mitros T."/>
            <person name="Triplett J."/>
            <person name="Yang X."/>
            <person name="Ye C.Y."/>
            <person name="Mauro-Herrera M."/>
            <person name="Wang L."/>
            <person name="Li P."/>
            <person name="Sharma M."/>
            <person name="Sharma R."/>
            <person name="Ronald P.C."/>
            <person name="Panaud O."/>
            <person name="Kellogg E.A."/>
            <person name="Brutnell T.P."/>
            <person name="Doust A.N."/>
            <person name="Tuskan G.A."/>
            <person name="Rokhsar D."/>
            <person name="Devos K.M."/>
        </authorList>
    </citation>
    <scope>NUCLEOTIDE SEQUENCE [LARGE SCALE GENOMIC DNA]</scope>
    <source>
        <strain evidence="4">cv. Yugu1</strain>
        <strain evidence="2">Yugu1</strain>
    </source>
</reference>
<evidence type="ECO:0000313" key="4">
    <source>
        <dbReference type="Proteomes" id="UP000004995"/>
    </source>
</evidence>
<dbReference type="EnsemblPlants" id="KQK93987">
    <property type="protein sequence ID" value="KQK93987"/>
    <property type="gene ID" value="SETIT_027140mg"/>
</dbReference>
<evidence type="ECO:0000256" key="1">
    <source>
        <dbReference type="SAM" id="MobiDB-lite"/>
    </source>
</evidence>
<evidence type="ECO:0000313" key="3">
    <source>
        <dbReference type="EnsemblPlants" id="KQK93987"/>
    </source>
</evidence>
<organism evidence="2">
    <name type="scientific">Setaria italica</name>
    <name type="common">Foxtail millet</name>
    <name type="synonym">Panicum italicum</name>
    <dbReference type="NCBI Taxonomy" id="4555"/>
    <lineage>
        <taxon>Eukaryota</taxon>
        <taxon>Viridiplantae</taxon>
        <taxon>Streptophyta</taxon>
        <taxon>Embryophyta</taxon>
        <taxon>Tracheophyta</taxon>
        <taxon>Spermatophyta</taxon>
        <taxon>Magnoliopsida</taxon>
        <taxon>Liliopsida</taxon>
        <taxon>Poales</taxon>
        <taxon>Poaceae</taxon>
        <taxon>PACMAD clade</taxon>
        <taxon>Panicoideae</taxon>
        <taxon>Panicodae</taxon>
        <taxon>Paniceae</taxon>
        <taxon>Cenchrinae</taxon>
        <taxon>Setaria</taxon>
    </lineage>
</organism>
<protein>
    <submittedName>
        <fullName evidence="2 3">Uncharacterized protein</fullName>
    </submittedName>
</protein>
<reference evidence="2" key="2">
    <citation type="submission" date="2015-07" db="EMBL/GenBank/DDBJ databases">
        <authorList>
            <person name="Noorani M."/>
        </authorList>
    </citation>
    <scope>NUCLEOTIDE SEQUENCE</scope>
    <source>
        <strain evidence="2">Yugu1</strain>
    </source>
</reference>
<reference evidence="3" key="3">
    <citation type="submission" date="2018-08" db="UniProtKB">
        <authorList>
            <consortium name="EnsemblPlants"/>
        </authorList>
    </citation>
    <scope>IDENTIFICATION</scope>
    <source>
        <strain evidence="3">Yugu1</strain>
    </source>
</reference>
<feature type="compositionally biased region" description="Low complexity" evidence="1">
    <location>
        <begin position="1"/>
        <end position="20"/>
    </location>
</feature>
<name>K3ZKN4_SETIT</name>
<dbReference type="EMBL" id="AGNK02004732">
    <property type="status" value="NOT_ANNOTATED_CDS"/>
    <property type="molecule type" value="Genomic_DNA"/>
</dbReference>
<evidence type="ECO:0000313" key="2">
    <source>
        <dbReference type="EMBL" id="RCV37525.1"/>
    </source>
</evidence>
<gene>
    <name evidence="2" type="ORF">SETIT_8G070200v2</name>
</gene>
<dbReference type="EMBL" id="CM003535">
    <property type="protein sequence ID" value="RCV37525.1"/>
    <property type="molecule type" value="Genomic_DNA"/>
</dbReference>
<dbReference type="Proteomes" id="UP000004995">
    <property type="component" value="Unassembled WGS sequence"/>
</dbReference>
<dbReference type="HOGENOM" id="CLU_2578425_0_0_1"/>